<accession>A0AAV2MQP7</accession>
<name>A0AAV2MQP7_KNICA</name>
<feature type="compositionally biased region" description="Basic and acidic residues" evidence="1">
    <location>
        <begin position="55"/>
        <end position="75"/>
    </location>
</feature>
<keyword evidence="3" id="KW-1185">Reference proteome</keyword>
<proteinExistence type="predicted"/>
<dbReference type="Proteomes" id="UP001497482">
    <property type="component" value="Chromosome 9"/>
</dbReference>
<organism evidence="2 3">
    <name type="scientific">Knipowitschia caucasica</name>
    <name type="common">Caucasian dwarf goby</name>
    <name type="synonym">Pomatoschistus caucasicus</name>
    <dbReference type="NCBI Taxonomy" id="637954"/>
    <lineage>
        <taxon>Eukaryota</taxon>
        <taxon>Metazoa</taxon>
        <taxon>Chordata</taxon>
        <taxon>Craniata</taxon>
        <taxon>Vertebrata</taxon>
        <taxon>Euteleostomi</taxon>
        <taxon>Actinopterygii</taxon>
        <taxon>Neopterygii</taxon>
        <taxon>Teleostei</taxon>
        <taxon>Neoteleostei</taxon>
        <taxon>Acanthomorphata</taxon>
        <taxon>Gobiaria</taxon>
        <taxon>Gobiiformes</taxon>
        <taxon>Gobioidei</taxon>
        <taxon>Gobiidae</taxon>
        <taxon>Gobiinae</taxon>
        <taxon>Knipowitschia</taxon>
    </lineage>
</organism>
<dbReference type="EMBL" id="OZ035831">
    <property type="protein sequence ID" value="CAL1615897.1"/>
    <property type="molecule type" value="Genomic_DNA"/>
</dbReference>
<sequence>MHSHQGSSIGSQQMVVVSDRQDLRAERRINIAAWDSSAPASTRMWAEQPYGFSHSADREGIKDTQAKSQRTRRED</sequence>
<gene>
    <name evidence="2" type="ORF">KC01_LOCUS41761</name>
</gene>
<dbReference type="AlphaFoldDB" id="A0AAV2MQP7"/>
<evidence type="ECO:0000313" key="3">
    <source>
        <dbReference type="Proteomes" id="UP001497482"/>
    </source>
</evidence>
<feature type="region of interest" description="Disordered" evidence="1">
    <location>
        <begin position="36"/>
        <end position="75"/>
    </location>
</feature>
<reference evidence="2 3" key="1">
    <citation type="submission" date="2024-04" db="EMBL/GenBank/DDBJ databases">
        <authorList>
            <person name="Waldvogel A.-M."/>
            <person name="Schoenle A."/>
        </authorList>
    </citation>
    <scope>NUCLEOTIDE SEQUENCE [LARGE SCALE GENOMIC DNA]</scope>
</reference>
<evidence type="ECO:0000313" key="2">
    <source>
        <dbReference type="EMBL" id="CAL1615897.1"/>
    </source>
</evidence>
<evidence type="ECO:0000256" key="1">
    <source>
        <dbReference type="SAM" id="MobiDB-lite"/>
    </source>
</evidence>
<protein>
    <submittedName>
        <fullName evidence="2">Uncharacterized protein</fullName>
    </submittedName>
</protein>